<dbReference type="GO" id="GO:0005789">
    <property type="term" value="C:endoplasmic reticulum membrane"/>
    <property type="evidence" value="ECO:0007669"/>
    <property type="project" value="TreeGrafter"/>
</dbReference>
<comment type="similarity">
    <text evidence="2">Belongs to the YSP2 family.</text>
</comment>
<feature type="compositionally biased region" description="Basic and acidic residues" evidence="7">
    <location>
        <begin position="386"/>
        <end position="398"/>
    </location>
</feature>
<dbReference type="EMBL" id="JAEPRB010000012">
    <property type="protein sequence ID" value="KAG2226936.1"/>
    <property type="molecule type" value="Genomic_DNA"/>
</dbReference>
<feature type="compositionally biased region" description="Basic and acidic residues" evidence="7">
    <location>
        <begin position="654"/>
        <end position="666"/>
    </location>
</feature>
<evidence type="ECO:0000256" key="1">
    <source>
        <dbReference type="ARBA" id="ARBA00004167"/>
    </source>
</evidence>
<feature type="transmembrane region" description="Helical" evidence="8">
    <location>
        <begin position="694"/>
        <end position="713"/>
    </location>
</feature>
<evidence type="ECO:0000313" key="11">
    <source>
        <dbReference type="Proteomes" id="UP000646827"/>
    </source>
</evidence>
<gene>
    <name evidence="10" type="ORF">INT45_010215</name>
</gene>
<feature type="compositionally biased region" description="Basic residues" evidence="7">
    <location>
        <begin position="640"/>
        <end position="653"/>
    </location>
</feature>
<evidence type="ECO:0000256" key="2">
    <source>
        <dbReference type="ARBA" id="ARBA00006582"/>
    </source>
</evidence>
<feature type="compositionally biased region" description="Polar residues" evidence="7">
    <location>
        <begin position="138"/>
        <end position="147"/>
    </location>
</feature>
<feature type="compositionally biased region" description="Low complexity" evidence="7">
    <location>
        <begin position="420"/>
        <end position="440"/>
    </location>
</feature>
<keyword evidence="3 8" id="KW-0812">Transmembrane</keyword>
<dbReference type="Gene3D" id="2.30.29.30">
    <property type="entry name" value="Pleckstrin-homology domain (PH domain)/Phosphotyrosine-binding domain (PTB)"/>
    <property type="match status" value="1"/>
</dbReference>
<evidence type="ECO:0000313" key="10">
    <source>
        <dbReference type="EMBL" id="KAG2226936.1"/>
    </source>
</evidence>
<feature type="region of interest" description="Disordered" evidence="7">
    <location>
        <begin position="1"/>
        <end position="151"/>
    </location>
</feature>
<dbReference type="OrthoDB" id="2162691at2759"/>
<comment type="caution">
    <text evidence="10">The sequence shown here is derived from an EMBL/GenBank/DDBJ whole genome shotgun (WGS) entry which is preliminary data.</text>
</comment>
<sequence>MNLSPPSQQKQQRRPHSNTVSGVNRPLAIDTLITSGITHRRNSEGSPRALVAPPINVSAPSPTQSTHLDSPKTLSLQHHFPDTAVMPSSSEDDVINNNNNNNNNNSRTATPPIAIVPETTKSNTVSRLFGGHRKPRSRGSSLSTHSVNELPDTHAEKQALGNSKLRNEPTVQPQPQQQPQQHRGSDDASSETSFAAGSIAAACNLEPANAKRNQDFHALFRSVPEEDPLIEDFGCALQKEILLQGRIYISENHLCFNANIFGWVTNLVIAFSDIVDIEKRTTALFIPNAIQVSTLHAKHFFASFLSRDQAYDLIVDVWRMSRPSSKINENQDDDENDKVDDNEDITTSDDSSYTYESDDESSVSEPEDDAAQDRQNSLASLPLPETTKDEEAARRRAISEAGSRPNVKAIATPPPLPALSGSNNNTTNDSNDNNGNNNGNKPVQKRDKTECDCLVAGEHYAKVVQDQTFNCTIETLYNLLYNSDFIKKFLTEQKCTDININSWHDSDADNILSVREMSYIKPLNGSIGPKSTKCLLREEILHRDLEDFVTQVTTTQTPDVPSGGSFSIKTRTCLMWAGKDRVRMLVTVLVDFTKSSWLKSTIESASISGQESYYKDLEAGIRDYIGKSSTVSASSQNKKTDKRKKKVKRKHKNKESQKGPDTDVKTQTDNQSSWQRMLSSVIDWLISNATIPNASQISVICMFMLVLINLYIASKMAQMDRQLGAIHQGVDSKKNWEPEASSSSSHINNNNHNEIENELWDWLGKLDPDHQAKTAIVEDPSNGWDKVADDDNASWDAQLRESQIAKDKLDQHMADLEKMIQRASNNMQEVTKVVERQRSRILDN</sequence>
<keyword evidence="11" id="KW-1185">Reference proteome</keyword>
<evidence type="ECO:0000256" key="4">
    <source>
        <dbReference type="ARBA" id="ARBA00022989"/>
    </source>
</evidence>
<dbReference type="InterPro" id="IPR011993">
    <property type="entry name" value="PH-like_dom_sf"/>
</dbReference>
<protein>
    <recommendedName>
        <fullName evidence="9">VASt domain-containing protein</fullName>
    </recommendedName>
</protein>
<dbReference type="SMART" id="SM00568">
    <property type="entry name" value="GRAM"/>
    <property type="match status" value="1"/>
</dbReference>
<feature type="compositionally biased region" description="Acidic residues" evidence="7">
    <location>
        <begin position="356"/>
        <end position="370"/>
    </location>
</feature>
<keyword evidence="4 8" id="KW-1133">Transmembrane helix</keyword>
<feature type="coiled-coil region" evidence="6">
    <location>
        <begin position="799"/>
        <end position="840"/>
    </location>
</feature>
<feature type="compositionally biased region" description="Polar residues" evidence="7">
    <location>
        <begin position="58"/>
        <end position="76"/>
    </location>
</feature>
<feature type="domain" description="VASt" evidence="9">
    <location>
        <begin position="459"/>
        <end position="629"/>
    </location>
</feature>
<dbReference type="InterPro" id="IPR004182">
    <property type="entry name" value="GRAM"/>
</dbReference>
<dbReference type="PROSITE" id="PS51778">
    <property type="entry name" value="VAST"/>
    <property type="match status" value="1"/>
</dbReference>
<feature type="region of interest" description="Disordered" evidence="7">
    <location>
        <begin position="325"/>
        <end position="446"/>
    </location>
</feature>
<dbReference type="InterPro" id="IPR051482">
    <property type="entry name" value="Cholesterol_transport"/>
</dbReference>
<feature type="region of interest" description="Disordered" evidence="7">
    <location>
        <begin position="630"/>
        <end position="671"/>
    </location>
</feature>
<dbReference type="GO" id="GO:0032366">
    <property type="term" value="P:intracellular sterol transport"/>
    <property type="evidence" value="ECO:0007669"/>
    <property type="project" value="TreeGrafter"/>
</dbReference>
<dbReference type="PANTHER" id="PTHR23319">
    <property type="entry name" value="GRAM DOMAIN CONTAINING 1B, ISOFORM E"/>
    <property type="match status" value="1"/>
</dbReference>
<evidence type="ECO:0000256" key="3">
    <source>
        <dbReference type="ARBA" id="ARBA00022692"/>
    </source>
</evidence>
<feature type="region of interest" description="Disordered" evidence="7">
    <location>
        <begin position="166"/>
        <end position="191"/>
    </location>
</feature>
<dbReference type="GO" id="GO:0032541">
    <property type="term" value="C:cortical endoplasmic reticulum"/>
    <property type="evidence" value="ECO:0007669"/>
    <property type="project" value="TreeGrafter"/>
</dbReference>
<comment type="subcellular location">
    <subcellularLocation>
        <location evidence="1">Membrane</location>
        <topology evidence="1">Single-pass membrane protein</topology>
    </subcellularLocation>
</comment>
<dbReference type="Pfam" id="PF02893">
    <property type="entry name" value="GRAM"/>
    <property type="match status" value="1"/>
</dbReference>
<evidence type="ECO:0000256" key="8">
    <source>
        <dbReference type="SAM" id="Phobius"/>
    </source>
</evidence>
<dbReference type="GO" id="GO:0005739">
    <property type="term" value="C:mitochondrion"/>
    <property type="evidence" value="ECO:0007669"/>
    <property type="project" value="TreeGrafter"/>
</dbReference>
<feature type="compositionally biased region" description="Acidic residues" evidence="7">
    <location>
        <begin position="330"/>
        <end position="347"/>
    </location>
</feature>
<name>A0A8H7SER8_9FUNG</name>
<dbReference type="PANTHER" id="PTHR23319:SF4">
    <property type="entry name" value="GRAM DOMAIN CONTAINING 1B, ISOFORM E"/>
    <property type="match status" value="1"/>
</dbReference>
<evidence type="ECO:0000256" key="7">
    <source>
        <dbReference type="SAM" id="MobiDB-lite"/>
    </source>
</evidence>
<feature type="compositionally biased region" description="Low complexity" evidence="7">
    <location>
        <begin position="1"/>
        <end position="10"/>
    </location>
</feature>
<dbReference type="Proteomes" id="UP000646827">
    <property type="component" value="Unassembled WGS sequence"/>
</dbReference>
<dbReference type="GO" id="GO:0005886">
    <property type="term" value="C:plasma membrane"/>
    <property type="evidence" value="ECO:0007669"/>
    <property type="project" value="TreeGrafter"/>
</dbReference>
<dbReference type="GO" id="GO:0032934">
    <property type="term" value="F:sterol binding"/>
    <property type="evidence" value="ECO:0007669"/>
    <property type="project" value="TreeGrafter"/>
</dbReference>
<proteinExistence type="inferred from homology"/>
<organism evidence="10 11">
    <name type="scientific">Circinella minor</name>
    <dbReference type="NCBI Taxonomy" id="1195481"/>
    <lineage>
        <taxon>Eukaryota</taxon>
        <taxon>Fungi</taxon>
        <taxon>Fungi incertae sedis</taxon>
        <taxon>Mucoromycota</taxon>
        <taxon>Mucoromycotina</taxon>
        <taxon>Mucoromycetes</taxon>
        <taxon>Mucorales</taxon>
        <taxon>Lichtheimiaceae</taxon>
        <taxon>Circinella</taxon>
    </lineage>
</organism>
<accession>A0A8H7SER8</accession>
<dbReference type="GO" id="GO:0140268">
    <property type="term" value="C:endoplasmic reticulum-plasma membrane contact site"/>
    <property type="evidence" value="ECO:0007669"/>
    <property type="project" value="TreeGrafter"/>
</dbReference>
<dbReference type="Pfam" id="PF16016">
    <property type="entry name" value="VASt"/>
    <property type="match status" value="1"/>
</dbReference>
<keyword evidence="6" id="KW-0175">Coiled coil</keyword>
<dbReference type="AlphaFoldDB" id="A0A8H7SER8"/>
<dbReference type="InterPro" id="IPR031968">
    <property type="entry name" value="VASt"/>
</dbReference>
<evidence type="ECO:0000256" key="6">
    <source>
        <dbReference type="SAM" id="Coils"/>
    </source>
</evidence>
<feature type="compositionally biased region" description="Low complexity" evidence="7">
    <location>
        <begin position="96"/>
        <end position="105"/>
    </location>
</feature>
<evidence type="ECO:0000259" key="9">
    <source>
        <dbReference type="PROSITE" id="PS51778"/>
    </source>
</evidence>
<dbReference type="CDD" id="cd13220">
    <property type="entry name" value="PH-GRAM_GRAMDC"/>
    <property type="match status" value="1"/>
</dbReference>
<evidence type="ECO:0000256" key="5">
    <source>
        <dbReference type="ARBA" id="ARBA00023136"/>
    </source>
</evidence>
<keyword evidence="5 8" id="KW-0472">Membrane</keyword>
<dbReference type="GO" id="GO:0120015">
    <property type="term" value="F:sterol transfer activity"/>
    <property type="evidence" value="ECO:0007669"/>
    <property type="project" value="TreeGrafter"/>
</dbReference>
<reference evidence="10 11" key="1">
    <citation type="submission" date="2020-12" db="EMBL/GenBank/DDBJ databases">
        <title>Metabolic potential, ecology and presence of endohyphal bacteria is reflected in genomic diversity of Mucoromycotina.</title>
        <authorList>
            <person name="Muszewska A."/>
            <person name="Okrasinska A."/>
            <person name="Steczkiewicz K."/>
            <person name="Drgas O."/>
            <person name="Orlowska M."/>
            <person name="Perlinska-Lenart U."/>
            <person name="Aleksandrzak-Piekarczyk T."/>
            <person name="Szatraj K."/>
            <person name="Zielenkiewicz U."/>
            <person name="Pilsyk S."/>
            <person name="Malc E."/>
            <person name="Mieczkowski P."/>
            <person name="Kruszewska J.S."/>
            <person name="Biernat P."/>
            <person name="Pawlowska J."/>
        </authorList>
    </citation>
    <scope>NUCLEOTIDE SEQUENCE [LARGE SCALE GENOMIC DNA]</scope>
    <source>
        <strain evidence="10 11">CBS 142.35</strain>
    </source>
</reference>